<dbReference type="AlphaFoldDB" id="A0AAV7TXD2"/>
<protein>
    <submittedName>
        <fullName evidence="2">Uncharacterized protein</fullName>
    </submittedName>
</protein>
<proteinExistence type="predicted"/>
<feature type="region of interest" description="Disordered" evidence="1">
    <location>
        <begin position="115"/>
        <end position="148"/>
    </location>
</feature>
<feature type="compositionally biased region" description="Basic and acidic residues" evidence="1">
    <location>
        <begin position="10"/>
        <end position="34"/>
    </location>
</feature>
<reference evidence="2" key="1">
    <citation type="journal article" date="2022" name="bioRxiv">
        <title>Sequencing and chromosome-scale assembly of the giantPleurodeles waltlgenome.</title>
        <authorList>
            <person name="Brown T."/>
            <person name="Elewa A."/>
            <person name="Iarovenko S."/>
            <person name="Subramanian E."/>
            <person name="Araus A.J."/>
            <person name="Petzold A."/>
            <person name="Susuki M."/>
            <person name="Suzuki K.-i.T."/>
            <person name="Hayashi T."/>
            <person name="Toyoda A."/>
            <person name="Oliveira C."/>
            <person name="Osipova E."/>
            <person name="Leigh N.D."/>
            <person name="Simon A."/>
            <person name="Yun M.H."/>
        </authorList>
    </citation>
    <scope>NUCLEOTIDE SEQUENCE</scope>
    <source>
        <strain evidence="2">20211129_DDA</strain>
        <tissue evidence="2">Liver</tissue>
    </source>
</reference>
<comment type="caution">
    <text evidence="2">The sequence shown here is derived from an EMBL/GenBank/DDBJ whole genome shotgun (WGS) entry which is preliminary data.</text>
</comment>
<feature type="region of interest" description="Disordered" evidence="1">
    <location>
        <begin position="1"/>
        <end position="34"/>
    </location>
</feature>
<keyword evidence="3" id="KW-1185">Reference proteome</keyword>
<evidence type="ECO:0000313" key="3">
    <source>
        <dbReference type="Proteomes" id="UP001066276"/>
    </source>
</evidence>
<evidence type="ECO:0000256" key="1">
    <source>
        <dbReference type="SAM" id="MobiDB-lite"/>
    </source>
</evidence>
<evidence type="ECO:0000313" key="2">
    <source>
        <dbReference type="EMBL" id="KAJ1181327.1"/>
    </source>
</evidence>
<organism evidence="2 3">
    <name type="scientific">Pleurodeles waltl</name>
    <name type="common">Iberian ribbed newt</name>
    <dbReference type="NCBI Taxonomy" id="8319"/>
    <lineage>
        <taxon>Eukaryota</taxon>
        <taxon>Metazoa</taxon>
        <taxon>Chordata</taxon>
        <taxon>Craniata</taxon>
        <taxon>Vertebrata</taxon>
        <taxon>Euteleostomi</taxon>
        <taxon>Amphibia</taxon>
        <taxon>Batrachia</taxon>
        <taxon>Caudata</taxon>
        <taxon>Salamandroidea</taxon>
        <taxon>Salamandridae</taxon>
        <taxon>Pleurodelinae</taxon>
        <taxon>Pleurodeles</taxon>
    </lineage>
</organism>
<name>A0AAV7TXD2_PLEWA</name>
<sequence>MSAPSPLPKHLADNKEGQRTREPMKHQEPRRSMERQVGLLPTSYTLLLDTLPYLLDMACMPCPCYPPCDEGEPWRDYQHVRISAYHHDLTAILIRLPAELRPAPLLRTWSGGLTGHQGEVDTSATPTVKTCGGWPTPRQKRTRYSLFP</sequence>
<gene>
    <name evidence="2" type="ORF">NDU88_006535</name>
</gene>
<dbReference type="EMBL" id="JANPWB010000006">
    <property type="protein sequence ID" value="KAJ1181327.1"/>
    <property type="molecule type" value="Genomic_DNA"/>
</dbReference>
<accession>A0AAV7TXD2</accession>
<feature type="compositionally biased region" description="Basic residues" evidence="1">
    <location>
        <begin position="138"/>
        <end position="148"/>
    </location>
</feature>
<dbReference type="Proteomes" id="UP001066276">
    <property type="component" value="Chromosome 3_2"/>
</dbReference>